<reference evidence="2 3" key="1">
    <citation type="submission" date="2018-03" db="EMBL/GenBank/DDBJ databases">
        <title>Genomic Encyclopedia of Archaeal and Bacterial Type Strains, Phase II (KMG-II): from individual species to whole genera.</title>
        <authorList>
            <person name="Goeker M."/>
        </authorList>
    </citation>
    <scope>NUCLEOTIDE SEQUENCE [LARGE SCALE GENOMIC DNA]</scope>
    <source>
        <strain evidence="2 3">DSM 18107</strain>
    </source>
</reference>
<keyword evidence="1" id="KW-0472">Membrane</keyword>
<name>A0A2P8FL52_9BACT</name>
<comment type="caution">
    <text evidence="2">The sequence shown here is derived from an EMBL/GenBank/DDBJ whole genome shotgun (WGS) entry which is preliminary data.</text>
</comment>
<feature type="transmembrane region" description="Helical" evidence="1">
    <location>
        <begin position="120"/>
        <end position="144"/>
    </location>
</feature>
<keyword evidence="3" id="KW-1185">Reference proteome</keyword>
<dbReference type="OrthoDB" id="5706484at2"/>
<evidence type="ECO:0000256" key="1">
    <source>
        <dbReference type="SAM" id="Phobius"/>
    </source>
</evidence>
<keyword evidence="1" id="KW-0812">Transmembrane</keyword>
<feature type="transmembrane region" description="Helical" evidence="1">
    <location>
        <begin position="45"/>
        <end position="72"/>
    </location>
</feature>
<proteinExistence type="predicted"/>
<dbReference type="AlphaFoldDB" id="A0A2P8FL52"/>
<evidence type="ECO:0000313" key="3">
    <source>
        <dbReference type="Proteomes" id="UP000240978"/>
    </source>
</evidence>
<accession>A0A2P8FL52</accession>
<dbReference type="EMBL" id="PYGK01000022">
    <property type="protein sequence ID" value="PSL22441.1"/>
    <property type="molecule type" value="Genomic_DNA"/>
</dbReference>
<gene>
    <name evidence="2" type="ORF">CLV42_12267</name>
</gene>
<sequence length="218" mass="25239">MDDITLKEMWAGYDKKLEKSLALNYRLITEIQTQKARTALRPLKAIKIIAVVLGILWSLLLSVLVCLALSAMTYYRHFFVISALAVIIITVAAIIVYIKQIVLIQQIDNSMHVMETQRKLASLQSSTINITRILFLSAPFYTTFYINKSMFEHGTIGLWVLQLTVTTVFTIMSIWIYRNTRMENADKRWFKFIFGSSEWTSVTKAMNFLKEIDAYEKE</sequence>
<organism evidence="2 3">
    <name type="scientific">Chitinophaga ginsengisoli</name>
    <dbReference type="NCBI Taxonomy" id="363837"/>
    <lineage>
        <taxon>Bacteria</taxon>
        <taxon>Pseudomonadati</taxon>
        <taxon>Bacteroidota</taxon>
        <taxon>Chitinophagia</taxon>
        <taxon>Chitinophagales</taxon>
        <taxon>Chitinophagaceae</taxon>
        <taxon>Chitinophaga</taxon>
    </lineage>
</organism>
<feature type="transmembrane region" description="Helical" evidence="1">
    <location>
        <begin position="156"/>
        <end position="177"/>
    </location>
</feature>
<evidence type="ECO:0000313" key="2">
    <source>
        <dbReference type="EMBL" id="PSL22441.1"/>
    </source>
</evidence>
<dbReference type="Proteomes" id="UP000240978">
    <property type="component" value="Unassembled WGS sequence"/>
</dbReference>
<protein>
    <submittedName>
        <fullName evidence="2">Uncharacterized protein</fullName>
    </submittedName>
</protein>
<dbReference type="RefSeq" id="WP_106605969.1">
    <property type="nucleotide sequence ID" value="NZ_PYGK01000022.1"/>
</dbReference>
<keyword evidence="1" id="KW-1133">Transmembrane helix</keyword>
<feature type="transmembrane region" description="Helical" evidence="1">
    <location>
        <begin position="78"/>
        <end position="99"/>
    </location>
</feature>